<evidence type="ECO:0000256" key="2">
    <source>
        <dbReference type="SAM" id="Phobius"/>
    </source>
</evidence>
<feature type="compositionally biased region" description="Acidic residues" evidence="1">
    <location>
        <begin position="292"/>
        <end position="302"/>
    </location>
</feature>
<gene>
    <name evidence="3" type="ORF">BGZ95_011960</name>
</gene>
<evidence type="ECO:0000313" key="4">
    <source>
        <dbReference type="Proteomes" id="UP001194580"/>
    </source>
</evidence>
<evidence type="ECO:0000313" key="3">
    <source>
        <dbReference type="EMBL" id="KAG0272294.1"/>
    </source>
</evidence>
<evidence type="ECO:0000256" key="1">
    <source>
        <dbReference type="SAM" id="MobiDB-lite"/>
    </source>
</evidence>
<reference evidence="3" key="1">
    <citation type="journal article" date="2020" name="Fungal Divers.">
        <title>Resolving the Mortierellaceae phylogeny through synthesis of multi-gene phylogenetics and phylogenomics.</title>
        <authorList>
            <person name="Vandepol N."/>
            <person name="Liber J."/>
            <person name="Desiro A."/>
            <person name="Na H."/>
            <person name="Kennedy M."/>
            <person name="Barry K."/>
            <person name="Grigoriev I.V."/>
            <person name="Miller A.N."/>
            <person name="O'Donnell K."/>
            <person name="Stajich J.E."/>
            <person name="Bonito G."/>
        </authorList>
    </citation>
    <scope>NUCLEOTIDE SEQUENCE</scope>
    <source>
        <strain evidence="3">NRRL 28262</strain>
    </source>
</reference>
<keyword evidence="4" id="KW-1185">Reference proteome</keyword>
<dbReference type="AlphaFoldDB" id="A0AAD4D9F0"/>
<feature type="transmembrane region" description="Helical" evidence="2">
    <location>
        <begin position="141"/>
        <end position="163"/>
    </location>
</feature>
<dbReference type="EMBL" id="JAAAIL010000955">
    <property type="protein sequence ID" value="KAG0272294.1"/>
    <property type="molecule type" value="Genomic_DNA"/>
</dbReference>
<keyword evidence="2" id="KW-1133">Transmembrane helix</keyword>
<accession>A0AAD4D9F0</accession>
<feature type="region of interest" description="Disordered" evidence="1">
    <location>
        <begin position="292"/>
        <end position="322"/>
    </location>
</feature>
<keyword evidence="2" id="KW-0472">Membrane</keyword>
<protein>
    <submittedName>
        <fullName evidence="3">Uncharacterized protein</fullName>
    </submittedName>
</protein>
<organism evidence="3 4">
    <name type="scientific">Linnemannia exigua</name>
    <dbReference type="NCBI Taxonomy" id="604196"/>
    <lineage>
        <taxon>Eukaryota</taxon>
        <taxon>Fungi</taxon>
        <taxon>Fungi incertae sedis</taxon>
        <taxon>Mucoromycota</taxon>
        <taxon>Mortierellomycotina</taxon>
        <taxon>Mortierellomycetes</taxon>
        <taxon>Mortierellales</taxon>
        <taxon>Mortierellaceae</taxon>
        <taxon>Linnemannia</taxon>
    </lineage>
</organism>
<keyword evidence="2" id="KW-0812">Transmembrane</keyword>
<proteinExistence type="predicted"/>
<dbReference type="Proteomes" id="UP001194580">
    <property type="component" value="Unassembled WGS sequence"/>
</dbReference>
<sequence>MMLHQHTVPRLVSLANAARILRTASTLNSSKNTARLARTGSAFQESLAARYNLTKTSIHQQRPRFVSTSSSSSRPAATALGLQSHASRGFAKQSSLFPIKGQFATGAGGVLRPSSLQQQIRAFSKGHPEYHLVRKRRPFRFLWRVMIISTAVVALPAILLFGAPMASLVLVPVAIGGVVGGALLLTGSLLFLVLPIVAVGGVAAFWFISMPASMAVRELNQIIKRSRKEESALRALGSDWEVQSAGPNEWFKWEFPRTAEALDKISIRVGVFDPNDHSERKENTFKWLDRMSEDDDKDDKEDEKESRVVKHKHIKHSSSNSHFEIRNNSDTFVAVENMSVIRENDHILIEIEDDGAKLLSQKLGKRFLLLAQIVDRAASEMEGATPGLKLGEQVVLVQRRQGESFWDKISIHGDLALRIPVDRQWVHDVTEE</sequence>
<comment type="caution">
    <text evidence="3">The sequence shown here is derived from an EMBL/GenBank/DDBJ whole genome shotgun (WGS) entry which is preliminary data.</text>
</comment>
<name>A0AAD4D9F0_9FUNG</name>
<feature type="transmembrane region" description="Helical" evidence="2">
    <location>
        <begin position="183"/>
        <end position="208"/>
    </location>
</feature>